<evidence type="ECO:0008006" key="3">
    <source>
        <dbReference type="Google" id="ProtNLM"/>
    </source>
</evidence>
<reference evidence="1 2" key="1">
    <citation type="journal article" date="2016" name="Mol. Biol. Evol.">
        <title>Comparative Genomics of Early-Diverging Mushroom-Forming Fungi Provides Insights into the Origins of Lignocellulose Decay Capabilities.</title>
        <authorList>
            <person name="Nagy L.G."/>
            <person name="Riley R."/>
            <person name="Tritt A."/>
            <person name="Adam C."/>
            <person name="Daum C."/>
            <person name="Floudas D."/>
            <person name="Sun H."/>
            <person name="Yadav J.S."/>
            <person name="Pangilinan J."/>
            <person name="Larsson K.H."/>
            <person name="Matsuura K."/>
            <person name="Barry K."/>
            <person name="Labutti K."/>
            <person name="Kuo R."/>
            <person name="Ohm R.A."/>
            <person name="Bhattacharya S.S."/>
            <person name="Shirouzu T."/>
            <person name="Yoshinaga Y."/>
            <person name="Martin F.M."/>
            <person name="Grigoriev I.V."/>
            <person name="Hibbett D.S."/>
        </authorList>
    </citation>
    <scope>NUCLEOTIDE SEQUENCE [LARGE SCALE GENOMIC DNA]</scope>
    <source>
        <strain evidence="1 2">L-15889</strain>
    </source>
</reference>
<sequence length="262" mass="29092">MKYSISSGIVEVSYPHVLPLELVHETSRKIIAFERTLRLSPSLSPLVQHLWLGPGSAHAEHDPSDLSYASSAWPVTLLHQILVKCTNLKSLALINFAQHLMYRIVGVIPPSVTAIHAGPVHGHLDVRHLRCAANLTSVTSMDTYLSDWEVCELAGAPYLKTIRRFYSTRTAIQYAFDQLTAVRSGRTLEKMEILCCTGAEDVQGTLDALKELAKEREGSDDGRVIITARTSCSQGGRFDGISTFYDDWIDSLDTRRVQRSPV</sequence>
<dbReference type="Proteomes" id="UP000076727">
    <property type="component" value="Unassembled WGS sequence"/>
</dbReference>
<evidence type="ECO:0000313" key="1">
    <source>
        <dbReference type="EMBL" id="KZT71859.1"/>
    </source>
</evidence>
<name>A0A165SE85_9APHY</name>
<dbReference type="EMBL" id="KV429043">
    <property type="protein sequence ID" value="KZT71859.1"/>
    <property type="molecule type" value="Genomic_DNA"/>
</dbReference>
<protein>
    <recommendedName>
        <fullName evidence="3">F-box domain-containing protein</fullName>
    </recommendedName>
</protein>
<gene>
    <name evidence="1" type="ORF">DAEQUDRAFT_743962</name>
</gene>
<keyword evidence="2" id="KW-1185">Reference proteome</keyword>
<dbReference type="OrthoDB" id="2998779at2759"/>
<accession>A0A165SE85</accession>
<organism evidence="1 2">
    <name type="scientific">Daedalea quercina L-15889</name>
    <dbReference type="NCBI Taxonomy" id="1314783"/>
    <lineage>
        <taxon>Eukaryota</taxon>
        <taxon>Fungi</taxon>
        <taxon>Dikarya</taxon>
        <taxon>Basidiomycota</taxon>
        <taxon>Agaricomycotina</taxon>
        <taxon>Agaricomycetes</taxon>
        <taxon>Polyporales</taxon>
        <taxon>Fomitopsis</taxon>
    </lineage>
</organism>
<proteinExistence type="predicted"/>
<evidence type="ECO:0000313" key="2">
    <source>
        <dbReference type="Proteomes" id="UP000076727"/>
    </source>
</evidence>
<dbReference type="AlphaFoldDB" id="A0A165SE85"/>